<keyword evidence="2" id="KW-1185">Reference proteome</keyword>
<accession>A0ABS1D8L4</accession>
<protein>
    <submittedName>
        <fullName evidence="1">Uncharacterized protein</fullName>
    </submittedName>
</protein>
<reference evidence="1 2" key="1">
    <citation type="journal article" date="2020" name="Microorganisms">
        <title>Osmotic Adaptation and Compatible Solute Biosynthesis of Phototrophic Bacteria as Revealed from Genome Analyses.</title>
        <authorList>
            <person name="Imhoff J.F."/>
            <person name="Rahn T."/>
            <person name="Kunzel S."/>
            <person name="Keller A."/>
            <person name="Neulinger S.C."/>
        </authorList>
    </citation>
    <scope>NUCLEOTIDE SEQUENCE [LARGE SCALE GENOMIC DNA]</scope>
    <source>
        <strain evidence="1 2">DSM 9895</strain>
    </source>
</reference>
<organism evidence="1 2">
    <name type="scientific">Rhodovibrio sodomensis</name>
    <dbReference type="NCBI Taxonomy" id="1088"/>
    <lineage>
        <taxon>Bacteria</taxon>
        <taxon>Pseudomonadati</taxon>
        <taxon>Pseudomonadota</taxon>
        <taxon>Alphaproteobacteria</taxon>
        <taxon>Rhodospirillales</taxon>
        <taxon>Rhodovibrionaceae</taxon>
        <taxon>Rhodovibrio</taxon>
    </lineage>
</organism>
<dbReference type="EMBL" id="NRRL01000001">
    <property type="protein sequence ID" value="MBK1666705.1"/>
    <property type="molecule type" value="Genomic_DNA"/>
</dbReference>
<proteinExistence type="predicted"/>
<dbReference type="Proteomes" id="UP001296873">
    <property type="component" value="Unassembled WGS sequence"/>
</dbReference>
<dbReference type="RefSeq" id="WP_200338760.1">
    <property type="nucleotide sequence ID" value="NZ_NRRL01000001.1"/>
</dbReference>
<evidence type="ECO:0000313" key="2">
    <source>
        <dbReference type="Proteomes" id="UP001296873"/>
    </source>
</evidence>
<comment type="caution">
    <text evidence="1">The sequence shown here is derived from an EMBL/GenBank/DDBJ whole genome shotgun (WGS) entry which is preliminary data.</text>
</comment>
<evidence type="ECO:0000313" key="1">
    <source>
        <dbReference type="EMBL" id="MBK1666705.1"/>
    </source>
</evidence>
<sequence>MKLTIRDDGPPERGYVLETEGAPSLPDGVYTAPDWRTPLGLCESAAAEAWASRDPARPDEPVRIPSPVGTWVNELPEAERAATIRRETRMAHVHGQHREHDPVILQANPQALAAIAEAVRVLRHTDTRHANVDLTTSDGEGYRLEIERVDADFDEPSWNDADLPYLDRTIDAALAQQREEIHALRGELHAYRQRELIDTLRAISEDVWAAGWLIGIDALVWDSVFQDTGNQEIDDATRQRLKELADNTGCWPIWDDDQGGPVCIAIPEWKRRRGRA</sequence>
<gene>
    <name evidence="1" type="ORF">CKO28_01425</name>
</gene>
<name>A0ABS1D8L4_9PROT</name>